<evidence type="ECO:0000313" key="5">
    <source>
        <dbReference type="EMBL" id="CAL1241834.1"/>
    </source>
</evidence>
<keyword evidence="2" id="KW-0464">Manganese</keyword>
<dbReference type="InterPro" id="IPR011761">
    <property type="entry name" value="ATP-grasp"/>
</dbReference>
<dbReference type="PANTHER" id="PTHR21621">
    <property type="entry name" value="RIBOSOMAL PROTEIN S6 MODIFICATION PROTEIN"/>
    <property type="match status" value="1"/>
</dbReference>
<dbReference type="SUPFAM" id="SSF56059">
    <property type="entry name" value="Glutathione synthetase ATP-binding domain-like"/>
    <property type="match status" value="1"/>
</dbReference>
<sequence length="337" mass="37969">MRFPFASLLIAEIAPELGIRVELEPEFQFAGQLIFPDGRRHVFRNTHFNINPAGAVEIARDKGYTKFFLEQSGFPVARGKTFFSDALNRNLSPAHRRGMEEAVAFAAELGFPVYVKPNDLSQGILVAKVYREHSLREVARQIWQRSQVLLVEEVCEGRDYRVVVLGNKTISAYQRVPLSVTGDGMSSIDQLLRLARDKLRRSRRPNSDIDADDRRIDMKLESHGLSRDSVLAEDERVYVLDNANLCSGGESFDVTGTIHPEFRRLSVEAARVLGLRLAGVDIICADLTRDPAEQSWKILEINGAPGLDNYAALGPEQAERVRNLYREILLYLAETAW</sequence>
<dbReference type="Pfam" id="PF07478">
    <property type="entry name" value="Dala_Dala_lig_C"/>
    <property type="match status" value="1"/>
</dbReference>
<evidence type="ECO:0000256" key="3">
    <source>
        <dbReference type="PROSITE-ProRule" id="PRU00409"/>
    </source>
</evidence>
<protein>
    <submittedName>
        <fullName evidence="5">Cyanophycin synthetase</fullName>
    </submittedName>
</protein>
<reference evidence="5 6" key="1">
    <citation type="submission" date="2024-04" db="EMBL/GenBank/DDBJ databases">
        <authorList>
            <person name="Cremers G."/>
        </authorList>
    </citation>
    <scope>NUCLEOTIDE SEQUENCE [LARGE SCALE GENOMIC DNA]</scope>
    <source>
        <strain evidence="5">MeCH1-AG</strain>
    </source>
</reference>
<evidence type="ECO:0000259" key="4">
    <source>
        <dbReference type="PROSITE" id="PS50975"/>
    </source>
</evidence>
<evidence type="ECO:0000256" key="1">
    <source>
        <dbReference type="ARBA" id="ARBA00022598"/>
    </source>
</evidence>
<dbReference type="EMBL" id="OZ026884">
    <property type="protein sequence ID" value="CAL1241834.1"/>
    <property type="molecule type" value="Genomic_DNA"/>
</dbReference>
<feature type="domain" description="ATP-grasp" evidence="4">
    <location>
        <begin position="66"/>
        <end position="333"/>
    </location>
</feature>
<dbReference type="PROSITE" id="PS50975">
    <property type="entry name" value="ATP_GRASP"/>
    <property type="match status" value="1"/>
</dbReference>
<accession>A0ABM9NMH7</accession>
<dbReference type="InterPro" id="IPR011095">
    <property type="entry name" value="Dala_Dala_lig_C"/>
</dbReference>
<evidence type="ECO:0000256" key="2">
    <source>
        <dbReference type="ARBA" id="ARBA00023211"/>
    </source>
</evidence>
<dbReference type="PANTHER" id="PTHR21621:SF0">
    <property type="entry name" value="BETA-CITRYLGLUTAMATE SYNTHASE B-RELATED"/>
    <property type="match status" value="1"/>
</dbReference>
<keyword evidence="3" id="KW-0547">Nucleotide-binding</keyword>
<gene>
    <name evidence="5" type="ORF">MECH1_V1_3058</name>
</gene>
<name>A0ABM9NMH7_9GAMM</name>
<dbReference type="Proteomes" id="UP001497493">
    <property type="component" value="Chromosome"/>
</dbReference>
<evidence type="ECO:0000313" key="6">
    <source>
        <dbReference type="Proteomes" id="UP001497493"/>
    </source>
</evidence>
<keyword evidence="6" id="KW-1185">Reference proteome</keyword>
<dbReference type="RefSeq" id="WP_348758314.1">
    <property type="nucleotide sequence ID" value="NZ_OZ026884.1"/>
</dbReference>
<keyword evidence="3" id="KW-0067">ATP-binding</keyword>
<dbReference type="Gene3D" id="3.30.470.20">
    <property type="entry name" value="ATP-grasp fold, B domain"/>
    <property type="match status" value="2"/>
</dbReference>
<proteinExistence type="predicted"/>
<organism evidence="5 6">
    <name type="scientific">Candidatus Methylocalor cossyra</name>
    <dbReference type="NCBI Taxonomy" id="3108543"/>
    <lineage>
        <taxon>Bacteria</taxon>
        <taxon>Pseudomonadati</taxon>
        <taxon>Pseudomonadota</taxon>
        <taxon>Gammaproteobacteria</taxon>
        <taxon>Methylococcales</taxon>
        <taxon>Methylococcaceae</taxon>
        <taxon>Candidatus Methylocalor</taxon>
    </lineage>
</organism>
<keyword evidence="1" id="KW-0436">Ligase</keyword>